<evidence type="ECO:0000313" key="2">
    <source>
        <dbReference type="Proteomes" id="UP001230005"/>
    </source>
</evidence>
<proteinExistence type="predicted"/>
<reference evidence="1 2" key="1">
    <citation type="submission" date="2023-07" db="EMBL/GenBank/DDBJ databases">
        <title>Genomic Encyclopedia of Type Strains, Phase IV (KMG-IV): sequencing the most valuable type-strain genomes for metagenomic binning, comparative biology and taxonomic classification.</title>
        <authorList>
            <person name="Goeker M."/>
        </authorList>
    </citation>
    <scope>NUCLEOTIDE SEQUENCE [LARGE SCALE GENOMIC DNA]</scope>
    <source>
        <strain evidence="1 2">DSM 9768</strain>
    </source>
</reference>
<dbReference type="EMBL" id="JAUSUG010000022">
    <property type="protein sequence ID" value="MDQ0257068.1"/>
    <property type="molecule type" value="Genomic_DNA"/>
</dbReference>
<gene>
    <name evidence="1" type="ORF">J2S74_004513</name>
</gene>
<sequence>MMISLIYQLEKTESPTNYSLHLIKQKATASTLSSRKGVVTSYFALYKVLPSLI</sequence>
<keyword evidence="2" id="KW-1185">Reference proteome</keyword>
<accession>A0ABU0A0R2</accession>
<protein>
    <submittedName>
        <fullName evidence="1">Uncharacterized protein</fullName>
    </submittedName>
</protein>
<dbReference type="Proteomes" id="UP001230005">
    <property type="component" value="Unassembled WGS sequence"/>
</dbReference>
<comment type="caution">
    <text evidence="1">The sequence shown here is derived from an EMBL/GenBank/DDBJ whole genome shotgun (WGS) entry which is preliminary data.</text>
</comment>
<name>A0ABU0A0R2_9BACI</name>
<evidence type="ECO:0000313" key="1">
    <source>
        <dbReference type="EMBL" id="MDQ0257068.1"/>
    </source>
</evidence>
<organism evidence="1 2">
    <name type="scientific">Evansella vedderi</name>
    <dbReference type="NCBI Taxonomy" id="38282"/>
    <lineage>
        <taxon>Bacteria</taxon>
        <taxon>Bacillati</taxon>
        <taxon>Bacillota</taxon>
        <taxon>Bacilli</taxon>
        <taxon>Bacillales</taxon>
        <taxon>Bacillaceae</taxon>
        <taxon>Evansella</taxon>
    </lineage>
</organism>